<evidence type="ECO:0000313" key="1">
    <source>
        <dbReference type="EMBL" id="EEP27426.1"/>
    </source>
</evidence>
<reference evidence="1" key="1">
    <citation type="submission" date="2009-04" db="EMBL/GenBank/DDBJ databases">
        <authorList>
            <person name="Weinstock G."/>
            <person name="Sodergren E."/>
            <person name="Clifton S."/>
            <person name="Fulton L."/>
            <person name="Fulton B."/>
            <person name="Courtney L."/>
            <person name="Fronick C."/>
            <person name="Harrison M."/>
            <person name="Strong C."/>
            <person name="Farmer C."/>
            <person name="Delahaunty K."/>
            <person name="Markovic C."/>
            <person name="Hall O."/>
            <person name="Minx P."/>
            <person name="Tomlinson C."/>
            <person name="Mitreva M."/>
            <person name="Nelson J."/>
            <person name="Hou S."/>
            <person name="Wollam A."/>
            <person name="Pepin K.H."/>
            <person name="Johnson M."/>
            <person name="Bhonagiri V."/>
            <person name="Nash W.E."/>
            <person name="Warren W."/>
            <person name="Chinwalla A."/>
            <person name="Mardis E.R."/>
            <person name="Wilson R.K."/>
        </authorList>
    </citation>
    <scope>NUCLEOTIDE SEQUENCE [LARGE SCALE GENOMIC DNA]</scope>
    <source>
        <strain evidence="1">DSM 14600</strain>
    </source>
</reference>
<dbReference type="STRING" id="626523.GCWU000342_02120"/>
<organism evidence="1 2">
    <name type="scientific">Shuttleworthella satelles DSM 14600</name>
    <dbReference type="NCBI Taxonomy" id="626523"/>
    <lineage>
        <taxon>Bacteria</taxon>
        <taxon>Bacillati</taxon>
        <taxon>Bacillota</taxon>
        <taxon>Clostridia</taxon>
        <taxon>Lachnospirales</taxon>
        <taxon>Lachnospiraceae</taxon>
        <taxon>Shuttleworthella</taxon>
    </lineage>
</organism>
<sequence>MITVYGMPSCPDCAAVEEQIRGREDFRMVDIGAHVVHLKAFLHLRDTCPEFDEARRMGYAGIPCFVLEDGSVTLDPKDVGLE</sequence>
<name>C4GDE7_9FIRM</name>
<keyword evidence="2" id="KW-1185">Reference proteome</keyword>
<evidence type="ECO:0008006" key="3">
    <source>
        <dbReference type="Google" id="ProtNLM"/>
    </source>
</evidence>
<evidence type="ECO:0000313" key="2">
    <source>
        <dbReference type="Proteomes" id="UP000003494"/>
    </source>
</evidence>
<dbReference type="AlphaFoldDB" id="C4GDE7"/>
<dbReference type="eggNOG" id="COG4545">
    <property type="taxonomic scope" value="Bacteria"/>
</dbReference>
<dbReference type="HOGENOM" id="CLU_159829_2_0_9"/>
<proteinExistence type="predicted"/>
<gene>
    <name evidence="1" type="ORF">GCWU000342_02120</name>
</gene>
<dbReference type="EMBL" id="ACIP02000007">
    <property type="protein sequence ID" value="EEP27426.1"/>
    <property type="molecule type" value="Genomic_DNA"/>
</dbReference>
<protein>
    <recommendedName>
        <fullName evidence="3">Glutaredoxin domain-containing protein</fullName>
    </recommendedName>
</protein>
<dbReference type="Gene3D" id="3.40.30.10">
    <property type="entry name" value="Glutaredoxin"/>
    <property type="match status" value="1"/>
</dbReference>
<dbReference type="Proteomes" id="UP000003494">
    <property type="component" value="Unassembled WGS sequence"/>
</dbReference>
<comment type="caution">
    <text evidence="1">The sequence shown here is derived from an EMBL/GenBank/DDBJ whole genome shotgun (WGS) entry which is preliminary data.</text>
</comment>
<dbReference type="RefSeq" id="WP_006907097.1">
    <property type="nucleotide sequence ID" value="NZ_GG665867.1"/>
</dbReference>
<accession>C4GDE7</accession>